<dbReference type="EMBL" id="CM012453">
    <property type="protein sequence ID" value="RVE61568.1"/>
    <property type="molecule type" value="Genomic_DNA"/>
</dbReference>
<evidence type="ECO:0000256" key="2">
    <source>
        <dbReference type="ARBA" id="ARBA00022659"/>
    </source>
</evidence>
<dbReference type="Gene3D" id="2.10.70.10">
    <property type="entry name" value="Complement Module, domain 1"/>
    <property type="match status" value="3"/>
</dbReference>
<evidence type="ECO:0000313" key="9">
    <source>
        <dbReference type="Proteomes" id="UP000283210"/>
    </source>
</evidence>
<dbReference type="Proteomes" id="UP000283210">
    <property type="component" value="Chromosome 17"/>
</dbReference>
<sequence>MWFPRLLLLAWFPGVLHAQTAAGSCARPELTNGFLVSDQQSYPHEENVAYACHNGFKSALDGWWGTSTCNDGTWFPDIFCIDKNFCVPPEIPHGKSLTPTGWFEEKHKLRVDCDQGYRPRSLSPQPQCIKGSWDLIPVCEKKADACDRPPKILNATIIHEATQKVFAEGSRLQYKCKDGHSIEKGISEEFITCSSGKWTTALPCSPSCVMKKGRRTYIELREDEHFMEGETKSFYCGYRDYEQRAHCINSQIRLTQCCHRTNFHTGNCGLERES</sequence>
<dbReference type="OMA" id="SCDHSFA"/>
<dbReference type="AlphaFoldDB" id="A0A437CG30"/>
<dbReference type="InterPro" id="IPR051503">
    <property type="entry name" value="ComplSys_Reg/VirEntry_Med"/>
</dbReference>
<gene>
    <name evidence="8" type="ORF">OJAV_G00171910</name>
</gene>
<accession>A0A437CG30</accession>
<feature type="chain" id="PRO_5018969499" description="Sushi domain-containing protein" evidence="6">
    <location>
        <begin position="19"/>
        <end position="274"/>
    </location>
</feature>
<evidence type="ECO:0000256" key="6">
    <source>
        <dbReference type="SAM" id="SignalP"/>
    </source>
</evidence>
<evidence type="ECO:0000313" key="8">
    <source>
        <dbReference type="EMBL" id="RVE61568.1"/>
    </source>
</evidence>
<evidence type="ECO:0000256" key="1">
    <source>
        <dbReference type="ARBA" id="ARBA00004328"/>
    </source>
</evidence>
<organism evidence="8 9">
    <name type="scientific">Oryzias javanicus</name>
    <name type="common">Javanese ricefish</name>
    <name type="synonym">Aplocheilus javanicus</name>
    <dbReference type="NCBI Taxonomy" id="123683"/>
    <lineage>
        <taxon>Eukaryota</taxon>
        <taxon>Metazoa</taxon>
        <taxon>Chordata</taxon>
        <taxon>Craniata</taxon>
        <taxon>Vertebrata</taxon>
        <taxon>Euteleostomi</taxon>
        <taxon>Actinopterygii</taxon>
        <taxon>Neopterygii</taxon>
        <taxon>Teleostei</taxon>
        <taxon>Neoteleostei</taxon>
        <taxon>Acanthomorphata</taxon>
        <taxon>Ovalentaria</taxon>
        <taxon>Atherinomorphae</taxon>
        <taxon>Beloniformes</taxon>
        <taxon>Adrianichthyidae</taxon>
        <taxon>Oryziinae</taxon>
        <taxon>Oryzias</taxon>
    </lineage>
</organism>
<dbReference type="SUPFAM" id="SSF57535">
    <property type="entry name" value="Complement control module/SCR domain"/>
    <property type="match status" value="3"/>
</dbReference>
<dbReference type="SMART" id="SM00032">
    <property type="entry name" value="CCP"/>
    <property type="match status" value="3"/>
</dbReference>
<dbReference type="PANTHER" id="PTHR45785">
    <property type="entry name" value="COMPLEMENT FACTOR H-RELATED"/>
    <property type="match status" value="1"/>
</dbReference>
<dbReference type="PROSITE" id="PS51257">
    <property type="entry name" value="PROKAR_LIPOPROTEIN"/>
    <property type="match status" value="1"/>
</dbReference>
<feature type="domain" description="Sushi" evidence="7">
    <location>
        <begin position="23"/>
        <end position="82"/>
    </location>
</feature>
<feature type="domain" description="Sushi" evidence="7">
    <location>
        <begin position="144"/>
        <end position="210"/>
    </location>
</feature>
<keyword evidence="4" id="KW-1015">Disulfide bond</keyword>
<evidence type="ECO:0000259" key="7">
    <source>
        <dbReference type="PROSITE" id="PS50923"/>
    </source>
</evidence>
<proteinExistence type="predicted"/>
<feature type="domain" description="Sushi" evidence="7">
    <location>
        <begin position="84"/>
        <end position="141"/>
    </location>
</feature>
<evidence type="ECO:0000256" key="5">
    <source>
        <dbReference type="PROSITE-ProRule" id="PRU00302"/>
    </source>
</evidence>
<dbReference type="PANTHER" id="PTHR45785:SF2">
    <property type="entry name" value="COMPLEMENT FACTOR H-RELATED"/>
    <property type="match status" value="1"/>
</dbReference>
<comment type="subcellular location">
    <subcellularLocation>
        <location evidence="1">Virion</location>
    </subcellularLocation>
</comment>
<dbReference type="Pfam" id="PF00084">
    <property type="entry name" value="Sushi"/>
    <property type="match status" value="3"/>
</dbReference>
<evidence type="ECO:0000256" key="3">
    <source>
        <dbReference type="ARBA" id="ARBA00022729"/>
    </source>
</evidence>
<comment type="caution">
    <text evidence="5">Lacks conserved residue(s) required for the propagation of feature annotation.</text>
</comment>
<reference evidence="8 9" key="2">
    <citation type="submission" date="2019-01" db="EMBL/GenBank/DDBJ databases">
        <title>A chromosome length genome reference of the Java medaka (oryzias javanicus).</title>
        <authorList>
            <person name="Herpin A."/>
            <person name="Takehana Y."/>
            <person name="Naruse K."/>
            <person name="Ansai S."/>
            <person name="Kawaguchi M."/>
        </authorList>
    </citation>
    <scope>NUCLEOTIDE SEQUENCE [LARGE SCALE GENOMIC DNA]</scope>
    <source>
        <strain evidence="8">RS831</strain>
        <tissue evidence="8">Whole body</tissue>
    </source>
</reference>
<dbReference type="PROSITE" id="PS50923">
    <property type="entry name" value="SUSHI"/>
    <property type="match status" value="3"/>
</dbReference>
<keyword evidence="9" id="KW-1185">Reference proteome</keyword>
<dbReference type="InterPro" id="IPR035976">
    <property type="entry name" value="Sushi/SCR/CCP_sf"/>
</dbReference>
<dbReference type="OrthoDB" id="9984531at2759"/>
<evidence type="ECO:0000256" key="4">
    <source>
        <dbReference type="ARBA" id="ARBA00023157"/>
    </source>
</evidence>
<name>A0A437CG30_ORYJA</name>
<keyword evidence="3 6" id="KW-0732">Signal</keyword>
<reference evidence="8 9" key="1">
    <citation type="submission" date="2018-11" db="EMBL/GenBank/DDBJ databases">
        <authorList>
            <person name="Lopez-Roques C."/>
            <person name="Donnadieu C."/>
            <person name="Bouchez O."/>
            <person name="Klopp C."/>
            <person name="Cabau C."/>
            <person name="Zahm M."/>
        </authorList>
    </citation>
    <scope>NUCLEOTIDE SEQUENCE [LARGE SCALE GENOMIC DNA]</scope>
    <source>
        <strain evidence="8">RS831</strain>
        <tissue evidence="8">Whole body</tissue>
    </source>
</reference>
<keyword evidence="2 5" id="KW-0768">Sushi</keyword>
<dbReference type="InterPro" id="IPR000436">
    <property type="entry name" value="Sushi_SCR_CCP_dom"/>
</dbReference>
<protein>
    <recommendedName>
        <fullName evidence="7">Sushi domain-containing protein</fullName>
    </recommendedName>
</protein>
<feature type="signal peptide" evidence="6">
    <location>
        <begin position="1"/>
        <end position="18"/>
    </location>
</feature>
<dbReference type="CDD" id="cd00033">
    <property type="entry name" value="CCP"/>
    <property type="match status" value="2"/>
</dbReference>